<protein>
    <submittedName>
        <fullName evidence="1">Uncharacterized protein</fullName>
    </submittedName>
</protein>
<sequence>MASPKISDVSVGLTLSLGDNDNTTPEILLRAGYLGLKRKMVFKMTLKEWIRVVDRFKRYLSCTKPTKFAINSELSCELGTARQMVLERKNGRQLVIPEKTFSDLTGVSRVTRSFKRGRYHVYGCSPAKSGLGVKDWSLLKSGQTWHNTPEECVSAANNEGWDQPDCYSTEVRVEGVYAENQLIFHEDLVDVEEHVTPLVPCTMCSKPMHVNDNHYCPAENIRTLVVQILGDMINTEISKSVTGRCEGCLNGRGGQLEHTCLGIDYWFDEINFVDLYFESCFLELNKDRFLQIARFVPGIRDQSEELFLHATLYWKPQILECVHTLTK</sequence>
<dbReference type="Proteomes" id="UP001347796">
    <property type="component" value="Unassembled WGS sequence"/>
</dbReference>
<evidence type="ECO:0000313" key="1">
    <source>
        <dbReference type="EMBL" id="KAK6175872.1"/>
    </source>
</evidence>
<organism evidence="1 2">
    <name type="scientific">Patella caerulea</name>
    <name type="common">Rayed Mediterranean limpet</name>
    <dbReference type="NCBI Taxonomy" id="87958"/>
    <lineage>
        <taxon>Eukaryota</taxon>
        <taxon>Metazoa</taxon>
        <taxon>Spiralia</taxon>
        <taxon>Lophotrochozoa</taxon>
        <taxon>Mollusca</taxon>
        <taxon>Gastropoda</taxon>
        <taxon>Patellogastropoda</taxon>
        <taxon>Patelloidea</taxon>
        <taxon>Patellidae</taxon>
        <taxon>Patella</taxon>
    </lineage>
</organism>
<accession>A0AAN8PCH7</accession>
<name>A0AAN8PCH7_PATCE</name>
<proteinExistence type="predicted"/>
<gene>
    <name evidence="1" type="ORF">SNE40_014249</name>
</gene>
<keyword evidence="2" id="KW-1185">Reference proteome</keyword>
<reference evidence="1 2" key="1">
    <citation type="submission" date="2024-01" db="EMBL/GenBank/DDBJ databases">
        <title>The genome of the rayed Mediterranean limpet Patella caerulea (Linnaeus, 1758).</title>
        <authorList>
            <person name="Anh-Thu Weber A."/>
            <person name="Halstead-Nussloch G."/>
        </authorList>
    </citation>
    <scope>NUCLEOTIDE SEQUENCE [LARGE SCALE GENOMIC DNA]</scope>
    <source>
        <strain evidence="1">AATW-2023a</strain>
        <tissue evidence="1">Whole specimen</tissue>
    </source>
</reference>
<comment type="caution">
    <text evidence="1">The sequence shown here is derived from an EMBL/GenBank/DDBJ whole genome shotgun (WGS) entry which is preliminary data.</text>
</comment>
<evidence type="ECO:0000313" key="2">
    <source>
        <dbReference type="Proteomes" id="UP001347796"/>
    </source>
</evidence>
<dbReference type="EMBL" id="JAZGQO010000010">
    <property type="protein sequence ID" value="KAK6175872.1"/>
    <property type="molecule type" value="Genomic_DNA"/>
</dbReference>
<dbReference type="AlphaFoldDB" id="A0AAN8PCH7"/>